<evidence type="ECO:0000256" key="1">
    <source>
        <dbReference type="ARBA" id="ARBA00009364"/>
    </source>
</evidence>
<proteinExistence type="inferred from homology"/>
<dbReference type="GO" id="GO:0003735">
    <property type="term" value="F:structural constituent of ribosome"/>
    <property type="evidence" value="ECO:0007669"/>
    <property type="project" value="InterPro"/>
</dbReference>
<reference evidence="8 9" key="1">
    <citation type="submission" date="2014-11" db="EMBL/GenBank/DDBJ databases">
        <authorList>
            <person name="Wibberg Daniel"/>
        </authorList>
    </citation>
    <scope>NUCLEOTIDE SEQUENCE [LARGE SCALE GENOMIC DNA]</scope>
    <source>
        <strain evidence="8">Rhizoctonia solani AG1-IB 7/3/14</strain>
    </source>
</reference>
<dbReference type="InterPro" id="IPR015943">
    <property type="entry name" value="WD40/YVTN_repeat-like_dom_sf"/>
</dbReference>
<dbReference type="PANTHER" id="PTHR10369">
    <property type="entry name" value="60S RIBOSOMAL PROTEIN L36A/L44"/>
    <property type="match status" value="1"/>
</dbReference>
<dbReference type="OrthoDB" id="548949at2759"/>
<evidence type="ECO:0000256" key="7">
    <source>
        <dbReference type="RuleBase" id="RU000666"/>
    </source>
</evidence>
<dbReference type="STRING" id="1108050.A0A0B7FVU6"/>
<evidence type="ECO:0000256" key="5">
    <source>
        <dbReference type="ARBA" id="ARBA00035236"/>
    </source>
</evidence>
<sequence>MILPERVQSRISALSRRLRQCQAELKLLDAEERFEEHDALCEGEFMSIFRDTCVLVQEEHALNPPYLTQLISEVQKIHNRALGYAYGIGDLYDFMASWAHDDAAGRALIVDRSEAALSLPHATIPMMLEMLSIDPEIGELVYQTDLLLALTIQKARQKVGKIRPDPWNSHMKRHPQSTLLARFRPDLPLLTATSSSPLAASIYDARCEITSIDSISPIKLRMSSRNSCMAMIGACGDKTRTLGLNFCLPDDSLGVRFLNTGLSDVATQLTMDEDSQTIYVGDRDCIKSFAWGDNEGPYRFLYPIYTLGSKCSDGPIAVLPGNRVIRAGAGGVALWNIDELEAQDYDAETVIGKGSDSEETSCDDNPEIELSSGISRSSFIRFTDLPNLTPTVWEPLPNRPSTLLCAEYFDLIKYGCVSVDLEHGGKSVVRYLGHGGAVSDFSVSAMDPQMFLTACHDGYARLFDVRQPLPVITLDACGADAFCEAVVLAHPDGIPTVFTGTGKHEQIKVWDIRARTPVYELATGNNAVRSLAWDSKRNCLYAATECTYMDRMGYHHDYRPGRIPAHSTESNEDDLYDEDYENCWPVGAWHAEDYFGYTFDAGDHRISTAQISGSINLHPVRSPFVNASSPLADNHKMVNIPKTRRTYCKGKTCKKHTPHKVTQYKKGKDSIFAQGKRRYDRKQSGYGGQTKPVFHKKAKTTKKVALRLECTVCKYKMQLALKRCKHFELGGDKKTKGAALQF</sequence>
<dbReference type="Gene3D" id="2.130.10.10">
    <property type="entry name" value="YVTN repeat-like/Quinoprotein amine dehydrogenase"/>
    <property type="match status" value="1"/>
</dbReference>
<dbReference type="SMART" id="SM00320">
    <property type="entry name" value="WD40"/>
    <property type="match status" value="1"/>
</dbReference>
<dbReference type="InterPro" id="IPR011332">
    <property type="entry name" value="Ribosomal_zn-bd"/>
</dbReference>
<dbReference type="InterPro" id="IPR053708">
    <property type="entry name" value="Ribosomal_LSU_eL42"/>
</dbReference>
<dbReference type="AlphaFoldDB" id="A0A0B7FVU6"/>
<comment type="similarity">
    <text evidence="1 7">Belongs to the eukaryotic ribosomal protein eL42 family.</text>
</comment>
<dbReference type="PROSITE" id="PS01172">
    <property type="entry name" value="RIBOSOMAL_L44E"/>
    <property type="match status" value="1"/>
</dbReference>
<keyword evidence="9" id="KW-1185">Reference proteome</keyword>
<protein>
    <recommendedName>
        <fullName evidence="5">Large ribosomal subunit protein eL42</fullName>
    </recommendedName>
    <alternativeName>
        <fullName evidence="4">60S ribosomal protein L41</fullName>
    </alternativeName>
    <alternativeName>
        <fullName evidence="6">60S ribosomal protein L44</fullName>
    </alternativeName>
</protein>
<accession>A0A0B7FVU6</accession>
<name>A0A0B7FVU6_THACB</name>
<dbReference type="GO" id="GO:0005840">
    <property type="term" value="C:ribosome"/>
    <property type="evidence" value="ECO:0007669"/>
    <property type="project" value="UniProtKB-KW"/>
</dbReference>
<dbReference type="GO" id="GO:0006412">
    <property type="term" value="P:translation"/>
    <property type="evidence" value="ECO:0007669"/>
    <property type="project" value="InterPro"/>
</dbReference>
<dbReference type="InterPro" id="IPR011047">
    <property type="entry name" value="Quinoprotein_ADH-like_sf"/>
</dbReference>
<keyword evidence="2 7" id="KW-0689">Ribosomal protein</keyword>
<evidence type="ECO:0000256" key="4">
    <source>
        <dbReference type="ARBA" id="ARBA00029633"/>
    </source>
</evidence>
<dbReference type="Proteomes" id="UP000059188">
    <property type="component" value="Unassembled WGS sequence"/>
</dbReference>
<dbReference type="Gene3D" id="3.10.450.80">
    <property type="match status" value="1"/>
</dbReference>
<dbReference type="InterPro" id="IPR001680">
    <property type="entry name" value="WD40_rpt"/>
</dbReference>
<dbReference type="InterPro" id="IPR000552">
    <property type="entry name" value="Ribosomal_eL44"/>
</dbReference>
<organism evidence="8 9">
    <name type="scientific">Thanatephorus cucumeris (strain AG1-IB / isolate 7/3/14)</name>
    <name type="common">Lettuce bottom rot fungus</name>
    <name type="synonym">Rhizoctonia solani</name>
    <dbReference type="NCBI Taxonomy" id="1108050"/>
    <lineage>
        <taxon>Eukaryota</taxon>
        <taxon>Fungi</taxon>
        <taxon>Dikarya</taxon>
        <taxon>Basidiomycota</taxon>
        <taxon>Agaricomycotina</taxon>
        <taxon>Agaricomycetes</taxon>
        <taxon>Cantharellales</taxon>
        <taxon>Ceratobasidiaceae</taxon>
        <taxon>Rhizoctonia</taxon>
        <taxon>Rhizoctonia solani AG-1</taxon>
    </lineage>
</organism>
<evidence type="ECO:0000256" key="2">
    <source>
        <dbReference type="ARBA" id="ARBA00022980"/>
    </source>
</evidence>
<evidence type="ECO:0000313" key="8">
    <source>
        <dbReference type="EMBL" id="CEL60373.1"/>
    </source>
</evidence>
<keyword evidence="3 7" id="KW-0687">Ribonucleoprotein</keyword>
<dbReference type="Pfam" id="PF00935">
    <property type="entry name" value="Ribosomal_L44"/>
    <property type="match status" value="1"/>
</dbReference>
<dbReference type="FunFam" id="3.10.450.80:FF:000001">
    <property type="entry name" value="60S ribosomal protein L44"/>
    <property type="match status" value="1"/>
</dbReference>
<dbReference type="SUPFAM" id="SSF57829">
    <property type="entry name" value="Zn-binding ribosomal proteins"/>
    <property type="match status" value="1"/>
</dbReference>
<dbReference type="EMBL" id="LN679145">
    <property type="protein sequence ID" value="CEL60373.1"/>
    <property type="molecule type" value="Genomic_DNA"/>
</dbReference>
<evidence type="ECO:0000313" key="9">
    <source>
        <dbReference type="Proteomes" id="UP000059188"/>
    </source>
</evidence>
<gene>
    <name evidence="8" type="ORF">RSOLAG1IB_09591</name>
</gene>
<evidence type="ECO:0000256" key="6">
    <source>
        <dbReference type="ARBA" id="ARBA00035340"/>
    </source>
</evidence>
<evidence type="ECO:0000256" key="3">
    <source>
        <dbReference type="ARBA" id="ARBA00023274"/>
    </source>
</evidence>
<dbReference type="GO" id="GO:1990904">
    <property type="term" value="C:ribonucleoprotein complex"/>
    <property type="evidence" value="ECO:0007669"/>
    <property type="project" value="UniProtKB-KW"/>
</dbReference>
<dbReference type="SUPFAM" id="SSF50998">
    <property type="entry name" value="Quinoprotein alcohol dehydrogenase-like"/>
    <property type="match status" value="1"/>
</dbReference>